<evidence type="ECO:0000256" key="1">
    <source>
        <dbReference type="ARBA" id="ARBA00023242"/>
    </source>
</evidence>
<dbReference type="GO" id="GO:0000981">
    <property type="term" value="F:DNA-binding transcription factor activity, RNA polymerase II-specific"/>
    <property type="evidence" value="ECO:0007669"/>
    <property type="project" value="InterPro"/>
</dbReference>
<feature type="domain" description="Zn(2)-C6 fungal-type" evidence="2">
    <location>
        <begin position="15"/>
        <end position="50"/>
    </location>
</feature>
<dbReference type="InterPro" id="IPR036864">
    <property type="entry name" value="Zn2-C6_fun-type_DNA-bd_sf"/>
</dbReference>
<keyword evidence="4" id="KW-1185">Reference proteome</keyword>
<dbReference type="InterPro" id="IPR001138">
    <property type="entry name" value="Zn2Cys6_DnaBD"/>
</dbReference>
<gene>
    <name evidence="3" type="ORF">NA56DRAFT_419879</name>
</gene>
<accession>A0A2J6PHI6</accession>
<reference evidence="3 4" key="1">
    <citation type="submission" date="2016-05" db="EMBL/GenBank/DDBJ databases">
        <title>A degradative enzymes factory behind the ericoid mycorrhizal symbiosis.</title>
        <authorList>
            <consortium name="DOE Joint Genome Institute"/>
            <person name="Martino E."/>
            <person name="Morin E."/>
            <person name="Grelet G."/>
            <person name="Kuo A."/>
            <person name="Kohler A."/>
            <person name="Daghino S."/>
            <person name="Barry K."/>
            <person name="Choi C."/>
            <person name="Cichocki N."/>
            <person name="Clum A."/>
            <person name="Copeland A."/>
            <person name="Hainaut M."/>
            <person name="Haridas S."/>
            <person name="Labutti K."/>
            <person name="Lindquist E."/>
            <person name="Lipzen A."/>
            <person name="Khouja H.-R."/>
            <person name="Murat C."/>
            <person name="Ohm R."/>
            <person name="Olson A."/>
            <person name="Spatafora J."/>
            <person name="Veneault-Fourrey C."/>
            <person name="Henrissat B."/>
            <person name="Grigoriev I."/>
            <person name="Martin F."/>
            <person name="Perotto S."/>
        </authorList>
    </citation>
    <scope>NUCLEOTIDE SEQUENCE [LARGE SCALE GENOMIC DNA]</scope>
    <source>
        <strain evidence="3 4">UAMH 7357</strain>
    </source>
</reference>
<organism evidence="3 4">
    <name type="scientific">Hyaloscypha hepaticicola</name>
    <dbReference type="NCBI Taxonomy" id="2082293"/>
    <lineage>
        <taxon>Eukaryota</taxon>
        <taxon>Fungi</taxon>
        <taxon>Dikarya</taxon>
        <taxon>Ascomycota</taxon>
        <taxon>Pezizomycotina</taxon>
        <taxon>Leotiomycetes</taxon>
        <taxon>Helotiales</taxon>
        <taxon>Hyaloscyphaceae</taxon>
        <taxon>Hyaloscypha</taxon>
    </lineage>
</organism>
<dbReference type="PANTHER" id="PTHR37540">
    <property type="entry name" value="TRANSCRIPTION FACTOR (ACR-2), PUTATIVE-RELATED-RELATED"/>
    <property type="match status" value="1"/>
</dbReference>
<name>A0A2J6PHI6_9HELO</name>
<dbReference type="PROSITE" id="PS00463">
    <property type="entry name" value="ZN2_CY6_FUNGAL_1"/>
    <property type="match status" value="1"/>
</dbReference>
<dbReference type="SUPFAM" id="SSF57701">
    <property type="entry name" value="Zn2/Cys6 DNA-binding domain"/>
    <property type="match status" value="1"/>
</dbReference>
<dbReference type="Proteomes" id="UP000235672">
    <property type="component" value="Unassembled WGS sequence"/>
</dbReference>
<evidence type="ECO:0000259" key="2">
    <source>
        <dbReference type="PROSITE" id="PS50048"/>
    </source>
</evidence>
<keyword evidence="1" id="KW-0539">Nucleus</keyword>
<dbReference type="EMBL" id="KZ613530">
    <property type="protein sequence ID" value="PMD13505.1"/>
    <property type="molecule type" value="Genomic_DNA"/>
</dbReference>
<evidence type="ECO:0000313" key="4">
    <source>
        <dbReference type="Proteomes" id="UP000235672"/>
    </source>
</evidence>
<dbReference type="Gene3D" id="4.10.240.10">
    <property type="entry name" value="Zn(2)-C6 fungal-type DNA-binding domain"/>
    <property type="match status" value="1"/>
</dbReference>
<dbReference type="OrthoDB" id="415825at2759"/>
<dbReference type="PANTHER" id="PTHR37540:SF9">
    <property type="entry name" value="ZN(2)-C6 FUNGAL-TYPE DOMAIN-CONTAINING PROTEIN"/>
    <property type="match status" value="1"/>
</dbReference>
<evidence type="ECO:0000313" key="3">
    <source>
        <dbReference type="EMBL" id="PMD13505.1"/>
    </source>
</evidence>
<dbReference type="PROSITE" id="PS50048">
    <property type="entry name" value="ZN2_CY6_FUNGAL_2"/>
    <property type="match status" value="1"/>
</dbReference>
<dbReference type="CDD" id="cd00067">
    <property type="entry name" value="GAL4"/>
    <property type="match status" value="1"/>
</dbReference>
<proteinExistence type="predicted"/>
<dbReference type="AlphaFoldDB" id="A0A2J6PHI6"/>
<sequence>MDLPIPIRQDPRLRSCTECRRRKQKCKPSSNPDLPCSNCAKRYPPVACIKSQLDGRLKSNRRPISNHELQLGSPGQFGGMLADINTAHTVPVDPIPQNAQLFHYYAQQIAPLITSLDGIDVPSMHYTSVLPSLMQSRLRPQLAILEANHFLEAKQWQPLDLAETRRMIALKGEIIARINDMISKDFNKTYQEAIQAVLHLALLEYYGGDKEIVMAHIKGLKDMVRLKGIQALHNPLVGPPVTLFDFEIACGYEQAPCIIKSEDTISITTTHCPETFETPIFEVGTPFSAVLKNYYVHYELTTILDEVRLLTSSITNLSTIKSDPDDPFSLQQSSSAISHHASRILHAALNLPSISLGIITPNSSRSDLIHEILRLTIINYTRAIASRLPFSTVVTPALRHQVFLAILEFNLTNWKSIPGLLLWVLLVASPGSGKDQLGKLLRSQETLVVMYIGLKDFAFAVECMRNFSKVQNWISAGNGGAEGLVWKQEGAFDLLN</sequence>
<dbReference type="GO" id="GO:0008270">
    <property type="term" value="F:zinc ion binding"/>
    <property type="evidence" value="ECO:0007669"/>
    <property type="project" value="InterPro"/>
</dbReference>
<protein>
    <recommendedName>
        <fullName evidence="2">Zn(2)-C6 fungal-type domain-containing protein</fullName>
    </recommendedName>
</protein>